<accession>H6L0J4</accession>
<dbReference type="EMBL" id="CP002831">
    <property type="protein sequence ID" value="AFC23424.1"/>
    <property type="molecule type" value="Genomic_DNA"/>
</dbReference>
<gene>
    <name evidence="1" type="ordered locus">SGRA_0685</name>
</gene>
<sequence>MALLDTNAYKKRLLFLGLGSLFLLFLSWQLSFSKSYAAYQNNRKLGQQIAQEAQLEQEIAHYRQALAQSEALTSERPFTAATLFEVVSSWSAAHQLQVRQLAQAQTYREGKYELQLHQISLQGNYKALLSFIYLLEQELKLGQVVHSFFALERNRDNRETELILSLELQNIQTLDE</sequence>
<dbReference type="RefSeq" id="WP_014373667.1">
    <property type="nucleotide sequence ID" value="NC_016940.1"/>
</dbReference>
<dbReference type="HOGENOM" id="CLU_1524103_0_0_10"/>
<dbReference type="AlphaFoldDB" id="H6L0J4"/>
<dbReference type="Proteomes" id="UP000007519">
    <property type="component" value="Chromosome"/>
</dbReference>
<protein>
    <recommendedName>
        <fullName evidence="3">General secretion pathway protein M</fullName>
    </recommendedName>
</protein>
<name>H6L0J4_SAPGL</name>
<dbReference type="STRING" id="984262.SGRA_0685"/>
<dbReference type="KEGG" id="sgn:SGRA_0685"/>
<reference evidence="1 2" key="1">
    <citation type="journal article" date="2012" name="Stand. Genomic Sci.">
        <title>Complete genome sequencing and analysis of Saprospira grandis str. Lewin, a predatory marine bacterium.</title>
        <authorList>
            <person name="Saw J.H."/>
            <person name="Yuryev A."/>
            <person name="Kanbe M."/>
            <person name="Hou S."/>
            <person name="Young A.G."/>
            <person name="Aizawa S."/>
            <person name="Alam M."/>
        </authorList>
    </citation>
    <scope>NUCLEOTIDE SEQUENCE [LARGE SCALE GENOMIC DNA]</scope>
    <source>
        <strain evidence="1 2">Lewin</strain>
    </source>
</reference>
<dbReference type="OrthoDB" id="1343945at2"/>
<evidence type="ECO:0000313" key="2">
    <source>
        <dbReference type="Proteomes" id="UP000007519"/>
    </source>
</evidence>
<evidence type="ECO:0000313" key="1">
    <source>
        <dbReference type="EMBL" id="AFC23424.1"/>
    </source>
</evidence>
<organism evidence="1 2">
    <name type="scientific">Saprospira grandis (strain Lewin)</name>
    <dbReference type="NCBI Taxonomy" id="984262"/>
    <lineage>
        <taxon>Bacteria</taxon>
        <taxon>Pseudomonadati</taxon>
        <taxon>Bacteroidota</taxon>
        <taxon>Saprospiria</taxon>
        <taxon>Saprospirales</taxon>
        <taxon>Saprospiraceae</taxon>
        <taxon>Saprospira</taxon>
    </lineage>
</organism>
<proteinExistence type="predicted"/>
<keyword evidence="2" id="KW-1185">Reference proteome</keyword>
<evidence type="ECO:0008006" key="3">
    <source>
        <dbReference type="Google" id="ProtNLM"/>
    </source>
</evidence>